<evidence type="ECO:0000256" key="4">
    <source>
        <dbReference type="ARBA" id="ARBA00023267"/>
    </source>
</evidence>
<dbReference type="InterPro" id="IPR003142">
    <property type="entry name" value="BPL_C"/>
</dbReference>
<dbReference type="Gene3D" id="2.30.30.100">
    <property type="match status" value="1"/>
</dbReference>
<keyword evidence="2" id="KW-0547">Nucleotide-binding</keyword>
<dbReference type="InterPro" id="IPR004143">
    <property type="entry name" value="BPL_LPL_catalytic"/>
</dbReference>
<keyword evidence="3" id="KW-0067">ATP-binding</keyword>
<reference evidence="9 10" key="1">
    <citation type="submission" date="2019-07" db="EMBL/GenBank/DDBJ databases">
        <title>Genomic Encyclopedia of Archaeal and Bacterial Type Strains, Phase II (KMG-II): from individual species to whole genera.</title>
        <authorList>
            <person name="Goeker M."/>
        </authorList>
    </citation>
    <scope>NUCLEOTIDE SEQUENCE [LARGE SCALE GENOMIC DNA]</scope>
    <source>
        <strain evidence="9 10">ATCC BAA-252</strain>
    </source>
</reference>
<evidence type="ECO:0000256" key="1">
    <source>
        <dbReference type="ARBA" id="ARBA00022598"/>
    </source>
</evidence>
<dbReference type="SUPFAM" id="SSF50037">
    <property type="entry name" value="C-terminal domain of transcriptional repressors"/>
    <property type="match status" value="1"/>
</dbReference>
<dbReference type="InterPro" id="IPR045864">
    <property type="entry name" value="aa-tRNA-synth_II/BPL/LPL"/>
</dbReference>
<evidence type="ECO:0000256" key="6">
    <source>
        <dbReference type="ARBA" id="ARBA00047846"/>
    </source>
</evidence>
<dbReference type="PANTHER" id="PTHR12835">
    <property type="entry name" value="BIOTIN PROTEIN LIGASE"/>
    <property type="match status" value="1"/>
</dbReference>
<dbReference type="InterPro" id="IPR008988">
    <property type="entry name" value="Transcriptional_repressor_C"/>
</dbReference>
<proteinExistence type="predicted"/>
<gene>
    <name evidence="9" type="ORF">JM93_00381</name>
</gene>
<dbReference type="InterPro" id="IPR004408">
    <property type="entry name" value="Biotin_CoA_COase_ligase"/>
</dbReference>
<feature type="region of interest" description="Disordered" evidence="7">
    <location>
        <begin position="1"/>
        <end position="22"/>
    </location>
</feature>
<dbReference type="PANTHER" id="PTHR12835:SF5">
    <property type="entry name" value="BIOTIN--PROTEIN LIGASE"/>
    <property type="match status" value="1"/>
</dbReference>
<name>A0A562TGT0_9HYPH</name>
<dbReference type="NCBIfam" id="TIGR00121">
    <property type="entry name" value="birA_ligase"/>
    <property type="match status" value="1"/>
</dbReference>
<accession>A0A562TGT0</accession>
<evidence type="ECO:0000256" key="3">
    <source>
        <dbReference type="ARBA" id="ARBA00022840"/>
    </source>
</evidence>
<evidence type="ECO:0000256" key="7">
    <source>
        <dbReference type="SAM" id="MobiDB-lite"/>
    </source>
</evidence>
<dbReference type="GO" id="GO:0005524">
    <property type="term" value="F:ATP binding"/>
    <property type="evidence" value="ECO:0007669"/>
    <property type="project" value="UniProtKB-KW"/>
</dbReference>
<dbReference type="RefSeq" id="WP_145340367.1">
    <property type="nucleotide sequence ID" value="NZ_SMLY01000087.1"/>
</dbReference>
<comment type="catalytic activity">
    <reaction evidence="6">
        <text>biotin + L-lysyl-[protein] + ATP = N(6)-biotinyl-L-lysyl-[protein] + AMP + diphosphate + H(+)</text>
        <dbReference type="Rhea" id="RHEA:11756"/>
        <dbReference type="Rhea" id="RHEA-COMP:9752"/>
        <dbReference type="Rhea" id="RHEA-COMP:10505"/>
        <dbReference type="ChEBI" id="CHEBI:15378"/>
        <dbReference type="ChEBI" id="CHEBI:29969"/>
        <dbReference type="ChEBI" id="CHEBI:30616"/>
        <dbReference type="ChEBI" id="CHEBI:33019"/>
        <dbReference type="ChEBI" id="CHEBI:57586"/>
        <dbReference type="ChEBI" id="CHEBI:83144"/>
        <dbReference type="ChEBI" id="CHEBI:456215"/>
        <dbReference type="EC" id="6.3.4.15"/>
    </reaction>
</comment>
<evidence type="ECO:0000313" key="9">
    <source>
        <dbReference type="EMBL" id="TWI92829.1"/>
    </source>
</evidence>
<dbReference type="Proteomes" id="UP000320593">
    <property type="component" value="Unassembled WGS sequence"/>
</dbReference>
<dbReference type="GO" id="GO:0005737">
    <property type="term" value="C:cytoplasm"/>
    <property type="evidence" value="ECO:0007669"/>
    <property type="project" value="TreeGrafter"/>
</dbReference>
<evidence type="ECO:0000313" key="10">
    <source>
        <dbReference type="Proteomes" id="UP000320593"/>
    </source>
</evidence>
<dbReference type="OrthoDB" id="9807064at2"/>
<dbReference type="Pfam" id="PF02237">
    <property type="entry name" value="BPL_C"/>
    <property type="match status" value="1"/>
</dbReference>
<keyword evidence="4" id="KW-0092">Biotin</keyword>
<dbReference type="CDD" id="cd16442">
    <property type="entry name" value="BPL"/>
    <property type="match status" value="1"/>
</dbReference>
<dbReference type="EMBL" id="VLLF01000001">
    <property type="protein sequence ID" value="TWI92829.1"/>
    <property type="molecule type" value="Genomic_DNA"/>
</dbReference>
<dbReference type="AlphaFoldDB" id="A0A562TGT0"/>
<keyword evidence="10" id="KW-1185">Reference proteome</keyword>
<dbReference type="SUPFAM" id="SSF55681">
    <property type="entry name" value="Class II aaRS and biotin synthetases"/>
    <property type="match status" value="1"/>
</dbReference>
<dbReference type="GO" id="GO:0004077">
    <property type="term" value="F:biotin--[biotin carboxyl-carrier protein] ligase activity"/>
    <property type="evidence" value="ECO:0007669"/>
    <property type="project" value="UniProtKB-EC"/>
</dbReference>
<sequence>MTNPASQAPGLRIERHESAGSTNTLAFERARAGDPGNLWIRADRQTTGRGRLGRSWSSPKGNLSASLLLIDPQPRERIGELPLVAAVALADALDKAAGTFGLAKLKWPNDLLVDGAKLSGILLEAEHLSNGKTAVVLGIGVNCVAHPQDGLYPCTDLAALGYRVSADLLFDRLCEALKERLASWREPGGFSVIRRDWIARAAHKGQHITVKGPRELTGRFLDLDERGYLVLELENGGKETIYAGDVFLPGFEH</sequence>
<feature type="domain" description="BPL/LPL catalytic" evidence="8">
    <location>
        <begin position="5"/>
        <end position="185"/>
    </location>
</feature>
<protein>
    <recommendedName>
        <fullName evidence="5">biotin--[biotin carboxyl-carrier protein] ligase</fullName>
        <ecNumber evidence="5">6.3.4.15</ecNumber>
    </recommendedName>
</protein>
<evidence type="ECO:0000256" key="5">
    <source>
        <dbReference type="ARBA" id="ARBA00024227"/>
    </source>
</evidence>
<dbReference type="Pfam" id="PF03099">
    <property type="entry name" value="BPL_LplA_LipB"/>
    <property type="match status" value="1"/>
</dbReference>
<keyword evidence="1 9" id="KW-0436">Ligase</keyword>
<dbReference type="PROSITE" id="PS51733">
    <property type="entry name" value="BPL_LPL_CATALYTIC"/>
    <property type="match status" value="1"/>
</dbReference>
<dbReference type="Gene3D" id="3.30.930.10">
    <property type="entry name" value="Bira Bifunctional Protein, Domain 2"/>
    <property type="match status" value="1"/>
</dbReference>
<comment type="caution">
    <text evidence="9">The sequence shown here is derived from an EMBL/GenBank/DDBJ whole genome shotgun (WGS) entry which is preliminary data.</text>
</comment>
<organism evidence="9 10">
    <name type="scientific">Roseibium hamelinense</name>
    <dbReference type="NCBI Taxonomy" id="150831"/>
    <lineage>
        <taxon>Bacteria</taxon>
        <taxon>Pseudomonadati</taxon>
        <taxon>Pseudomonadota</taxon>
        <taxon>Alphaproteobacteria</taxon>
        <taxon>Hyphomicrobiales</taxon>
        <taxon>Stappiaceae</taxon>
        <taxon>Roseibium</taxon>
    </lineage>
</organism>
<dbReference type="EC" id="6.3.4.15" evidence="5"/>
<evidence type="ECO:0000259" key="8">
    <source>
        <dbReference type="PROSITE" id="PS51733"/>
    </source>
</evidence>
<evidence type="ECO:0000256" key="2">
    <source>
        <dbReference type="ARBA" id="ARBA00022741"/>
    </source>
</evidence>